<feature type="domain" description="CDCP1 third and sixth CUB" evidence="3">
    <location>
        <begin position="213"/>
        <end position="297"/>
    </location>
</feature>
<dbReference type="InterPro" id="IPR038811">
    <property type="entry name" value="CDCP1"/>
</dbReference>
<keyword evidence="1" id="KW-1133">Transmembrane helix</keyword>
<protein>
    <recommendedName>
        <fullName evidence="8">CUB domain-containing protein</fullName>
    </recommendedName>
</protein>
<comment type="caution">
    <text evidence="6">The sequence shown here is derived from an EMBL/GenBank/DDBJ whole genome shotgun (WGS) entry which is preliminary data.</text>
</comment>
<feature type="signal peptide" evidence="2">
    <location>
        <begin position="1"/>
        <end position="20"/>
    </location>
</feature>
<dbReference type="EMBL" id="JBBPFD010000005">
    <property type="protein sequence ID" value="KAK7926246.1"/>
    <property type="molecule type" value="Genomic_DNA"/>
</dbReference>
<proteinExistence type="predicted"/>
<evidence type="ECO:0000259" key="3">
    <source>
        <dbReference type="Pfam" id="PF23665"/>
    </source>
</evidence>
<evidence type="ECO:0000313" key="7">
    <source>
        <dbReference type="Proteomes" id="UP001460270"/>
    </source>
</evidence>
<dbReference type="InterPro" id="IPR056268">
    <property type="entry name" value="CUB_CDCP1_1st"/>
</dbReference>
<evidence type="ECO:0008006" key="8">
    <source>
        <dbReference type="Google" id="ProtNLM"/>
    </source>
</evidence>
<evidence type="ECO:0000256" key="2">
    <source>
        <dbReference type="SAM" id="SignalP"/>
    </source>
</evidence>
<feature type="chain" id="PRO_5043810629" description="CUB domain-containing protein" evidence="2">
    <location>
        <begin position="21"/>
        <end position="454"/>
    </location>
</feature>
<feature type="transmembrane region" description="Helical" evidence="1">
    <location>
        <begin position="384"/>
        <end position="407"/>
    </location>
</feature>
<sequence>MFCPTAQILFALSCLSSAVAVDVQYVDLKLDGETTLTFRSSPSTGSNCKVCEKKLFSKCVSVKEFKNLESVSVKLKCDQRRGAFDVDISRTVECTSTYCTGDININNDFNALQQFNRFFVWKIKATNQIKPSESCPDNHTYTYEFEENSEHVQVGKFCKTGPISEVQAPGSSTFKLALPAGQTLQNVNFDVSVGETIETFAKMSVSLKQGPPSSSLVLLSPNPFPDDKSMEWNFEVPAKHQTSIQLLDVTKPQCLEKKLGLKYNGIGTLIDLTEKQPVQLKTRFNVTLTNCKMDKRRPNAPGLSVSLNVSTSKTTGRNRTEYSVTVRLKCCIGFLQGKKDQAGTVSCDKCQLLIEIPGYFTSSLSNHVSLRTFFSKLTLNYCTIIAGTAAALLVVLIVILVVVCLVIGKKKKKNIYPPTSIYNPNGTSFLPVQNVVPQSPETMIRICTKPLMRV</sequence>
<organism evidence="6 7">
    <name type="scientific">Mugilogobius chulae</name>
    <name type="common">yellowstripe goby</name>
    <dbReference type="NCBI Taxonomy" id="88201"/>
    <lineage>
        <taxon>Eukaryota</taxon>
        <taxon>Metazoa</taxon>
        <taxon>Chordata</taxon>
        <taxon>Craniata</taxon>
        <taxon>Vertebrata</taxon>
        <taxon>Euteleostomi</taxon>
        <taxon>Actinopterygii</taxon>
        <taxon>Neopterygii</taxon>
        <taxon>Teleostei</taxon>
        <taxon>Neoteleostei</taxon>
        <taxon>Acanthomorphata</taxon>
        <taxon>Gobiaria</taxon>
        <taxon>Gobiiformes</taxon>
        <taxon>Gobioidei</taxon>
        <taxon>Gobiidae</taxon>
        <taxon>Gobionellinae</taxon>
        <taxon>Mugilogobius</taxon>
    </lineage>
</organism>
<dbReference type="PANTHER" id="PTHR14477:SF1">
    <property type="entry name" value="CUB DOMAIN-CONTAINING PROTEIN 1"/>
    <property type="match status" value="1"/>
</dbReference>
<dbReference type="Pfam" id="PF23665">
    <property type="entry name" value="CDCP1_CUB_6"/>
    <property type="match status" value="1"/>
</dbReference>
<gene>
    <name evidence="6" type="ORF">WMY93_008556</name>
</gene>
<evidence type="ECO:0000259" key="4">
    <source>
        <dbReference type="Pfam" id="PF23667"/>
    </source>
</evidence>
<keyword evidence="2" id="KW-0732">Signal</keyword>
<evidence type="ECO:0000313" key="6">
    <source>
        <dbReference type="EMBL" id="KAK7926246.1"/>
    </source>
</evidence>
<accession>A0AAW0PGA5</accession>
<name>A0AAW0PGA5_9GOBI</name>
<dbReference type="InterPro" id="IPR056266">
    <property type="entry name" value="CDCP1_CUB_3rd_6th"/>
</dbReference>
<evidence type="ECO:0000256" key="1">
    <source>
        <dbReference type="SAM" id="Phobius"/>
    </source>
</evidence>
<reference evidence="7" key="1">
    <citation type="submission" date="2024-04" db="EMBL/GenBank/DDBJ databases">
        <title>Salinicola lusitanus LLJ914,a marine bacterium isolated from the Okinawa Trough.</title>
        <authorList>
            <person name="Li J."/>
        </authorList>
    </citation>
    <scope>NUCLEOTIDE SEQUENCE [LARGE SCALE GENOMIC DNA]</scope>
</reference>
<dbReference type="AlphaFoldDB" id="A0AAW0PGA5"/>
<dbReference type="Pfam" id="PF23668">
    <property type="entry name" value="CUB_CDCP1_2"/>
    <property type="match status" value="1"/>
</dbReference>
<dbReference type="InterPro" id="IPR056269">
    <property type="entry name" value="CUB_CDCP1_2nd_5th"/>
</dbReference>
<keyword evidence="1" id="KW-0812">Transmembrane</keyword>
<keyword evidence="7" id="KW-1185">Reference proteome</keyword>
<keyword evidence="1" id="KW-0472">Membrane</keyword>
<feature type="domain" description="CDCP1 first CUB" evidence="4">
    <location>
        <begin position="27"/>
        <end position="94"/>
    </location>
</feature>
<feature type="domain" description="CDCP1 second and fifth CUB" evidence="5">
    <location>
        <begin position="106"/>
        <end position="194"/>
    </location>
</feature>
<dbReference type="PANTHER" id="PTHR14477">
    <property type="entry name" value="CUB DOMAIN-CONTAINING PROTEIN 1"/>
    <property type="match status" value="1"/>
</dbReference>
<evidence type="ECO:0000259" key="5">
    <source>
        <dbReference type="Pfam" id="PF23668"/>
    </source>
</evidence>
<dbReference type="Proteomes" id="UP001460270">
    <property type="component" value="Unassembled WGS sequence"/>
</dbReference>
<dbReference type="Pfam" id="PF23667">
    <property type="entry name" value="CUB_CDCP1_1"/>
    <property type="match status" value="1"/>
</dbReference>